<dbReference type="InterPro" id="IPR015943">
    <property type="entry name" value="WD40/YVTN_repeat-like_dom_sf"/>
</dbReference>
<dbReference type="SUPFAM" id="SSF50978">
    <property type="entry name" value="WD40 repeat-like"/>
    <property type="match status" value="1"/>
</dbReference>
<dbReference type="Gene3D" id="2.130.10.10">
    <property type="entry name" value="YVTN repeat-like/Quinoprotein amine dehydrogenase"/>
    <property type="match status" value="1"/>
</dbReference>
<evidence type="ECO:0000259" key="4">
    <source>
        <dbReference type="PROSITE" id="PS50081"/>
    </source>
</evidence>
<feature type="compositionally biased region" description="Basic and acidic residues" evidence="3">
    <location>
        <begin position="254"/>
        <end position="282"/>
    </location>
</feature>
<feature type="region of interest" description="Disordered" evidence="3">
    <location>
        <begin position="1171"/>
        <end position="1194"/>
    </location>
</feature>
<feature type="compositionally biased region" description="Acidic residues" evidence="3">
    <location>
        <begin position="330"/>
        <end position="341"/>
    </location>
</feature>
<dbReference type="InterPro" id="IPR025941">
    <property type="entry name" value="Vps8_central_dom"/>
</dbReference>
<sequence>MMILLVSIIQIQQWLLDPDIDDILKESDDSEENSDSDQSQKLSNSVKKKHKAVKESSDDVDSDNPLDKMFGQKEKQNTEEQKQIGRRVAIKTNEHQEGQKSGVDKNIYFEDIGDDDFFEAQRQINQVQTENQGIANALLSDFQAQERKSFREKLRGSGAVKSFVANTLDKGLKAMQNLKESVANIDSSSLLFTGQEKKAAQKRLSEDFTLQDNSTSNISASKNVQLIKSENQDSKQDSDEDNISINKQQQQLEDDLKRNINFEDSKKKGKDKEKQKKDKSSQSDDSDSEEINEDDILNEDDDDDEADDGEDEDDSEISENEQKKILADLDKEDDDDDDDSDNDSKSNSNSGGELSNVKDDINTSLLTDDIANRSLNAEDEDSLVVIDSKNYLKYVSEKYNIQNDVLEIIDKNERSFKQVAERIINQTSYLVQPLNEVGITLSSLIEEGGSSQISVQSAKRLMLTPTLKQVSQRYHGDLKAQQGVPYSIAAFEQFVAIGSSDGSVRIFDNHERELKILADKSLKGVSVQCLDIQRSRSNNIFVATGHSKGQISLHEVKGLKPYQDAVLSQVSSKHHKTINDIHTSYVVSIKFVGELGPYIQSLTTISCDLEGVVYICLFKEGLMSYSCNKQCFMKKRVGPTFSISPLLQYSSQTIEEVIQEQLQLQIKNGGSNNEVDFTRKRPQLVAFGSLERIIIAQIRPTPKELLYIDRPDYLEMGTVPYLDWGLALSPCFRDKSYPVLAIAWGKVLQLSVYVNFDQLQGVIQEPPLIQYDGYYVCEHSIDACYFLGESILFVIVNKQDVRILYTQNFTPGIFDETYQLNDPNRTKSATELLDPLKRAKYFMRLKEQFAANISSQYAEKDKGYKLLQEGIRFRDLDTKPGQAKSKFNSNPSICKNYDNMIYVLGKTSIGQGKLLMWEEYLDLVRRAYPNDWLKVLRASLDIYNGKMVGLAGLPDLKETREHMLRESMKQLLRQNIDACIREFQEGECVSNKTLRVAVEFCIRVNAIDHLFGELFTMFAEAGMEQKFLENLEPFILSGKFKQFKIPEEILVRLIGYQRQKDLELLEKTLLNIDLGKYSCLLEVRHICETELLTSALIHILINEFDDDRESTVCLQLLCSLYNMKKKSKNQKTNKTEIFKLLNYEPLDLENQKSIFEEELKSQDRSSFSTTSSQQFQSQSTIPGQANVSSNGINKNQKQEIEQSATYIGYKLMWVIKLFLEGKKFPQGTLSAFKWRIYVYDIVRFATNEEFLNWSLEFDPDTFFKLMKALFIEQEPYEYIQSQSAFIAMYKDQINGLDECMSHTQIIETMHNAVQNFLSKDRDFNNGYLSSKGECALNAFVFFIAQISRKPQVEIPEQLAVYAIREQIKFSKKLLKIPNLLSEDIAKTIQPAAQGKQSSQNLPKQDRMTRIYNLLLKKNEKDVLSLINRCENDMDEEELQNLAREAERSPMYKVKVLIQQLQRNYQQCLHMFFKIPAIREEVFTWLTDISKHVRKGQDNQNNLDIESQLTKLIEGSIAQFVEMDSVSTVKLSESWLNKDYMGVVDKLSNNPDLMFKFLSTLLQMKEPEIEQEYNHLMITGGRLNSPQYNQYKKLILRFVQVLAEKKYRVKLVEYVKKKYYPIDECLEIIREAIQIEQGSSSQKKTKKLKEDTQEAQAILLKRKGEYIESVDLFINVLIDLSIVEITSALYLDANIKFNSTSTADPHIQRYDQIISQIMNICEKYGSRLPEQEQEELWLHSIKSIYRVKQVVFERMRSDLSSKDQDKYSTFQMIRIQEFMRRMSEHLRLNRILEFLEEIGHPIKYQEFRQTFEDKSKGINIQRQKCDYCKRDLLYKWDKQDVSLFKCGHIFHHRCVSNTDFKCFLCFNEFDQIFRRVGKKSKDLGADDDSKNSKKRRDGIKEKDKAQKDQSPKKINQKEFEKLYKSDQFEELKRIMDRFNSDLNDKIIHLQDF</sequence>
<dbReference type="EMBL" id="CCKQ01014211">
    <property type="protein sequence ID" value="CDW85961.1"/>
    <property type="molecule type" value="Genomic_DNA"/>
</dbReference>
<feature type="compositionally biased region" description="Polar residues" evidence="3">
    <location>
        <begin position="212"/>
        <end position="229"/>
    </location>
</feature>
<dbReference type="GO" id="GO:0030897">
    <property type="term" value="C:HOPS complex"/>
    <property type="evidence" value="ECO:0007669"/>
    <property type="project" value="TreeGrafter"/>
</dbReference>
<evidence type="ECO:0000256" key="1">
    <source>
        <dbReference type="ARBA" id="ARBA00009422"/>
    </source>
</evidence>
<evidence type="ECO:0000313" key="6">
    <source>
        <dbReference type="EMBL" id="CDW85961.1"/>
    </source>
</evidence>
<feature type="compositionally biased region" description="Low complexity" evidence="3">
    <location>
        <begin position="1171"/>
        <end position="1180"/>
    </location>
</feature>
<dbReference type="OrthoDB" id="289913at2759"/>
<feature type="compositionally biased region" description="Basic and acidic residues" evidence="3">
    <location>
        <begin position="1880"/>
        <end position="1890"/>
    </location>
</feature>
<dbReference type="Pfam" id="PF23410">
    <property type="entry name" value="Beta-prop_VPS8"/>
    <property type="match status" value="1"/>
</dbReference>
<dbReference type="InterPro" id="IPR001841">
    <property type="entry name" value="Znf_RING"/>
</dbReference>
<feature type="compositionally biased region" description="Acidic residues" evidence="3">
    <location>
        <begin position="284"/>
        <end position="319"/>
    </location>
</feature>
<dbReference type="GO" id="GO:0006623">
    <property type="term" value="P:protein targeting to vacuole"/>
    <property type="evidence" value="ECO:0007669"/>
    <property type="project" value="InterPro"/>
</dbReference>
<dbReference type="InterPro" id="IPR045111">
    <property type="entry name" value="Vps41/Vps8"/>
</dbReference>
<accession>A0A078AVB0</accession>
<evidence type="ECO:0000256" key="3">
    <source>
        <dbReference type="SAM" id="MobiDB-lite"/>
    </source>
</evidence>
<protein>
    <submittedName>
        <fullName evidence="6">Ring zinc finger-containing protein</fullName>
    </submittedName>
</protein>
<feature type="compositionally biased region" description="Basic and acidic residues" evidence="3">
    <location>
        <begin position="1897"/>
        <end position="1917"/>
    </location>
</feature>
<dbReference type="PROSITE" id="PS50089">
    <property type="entry name" value="ZF_RING_2"/>
    <property type="match status" value="1"/>
</dbReference>
<keyword evidence="2" id="KW-0862">Zinc</keyword>
<feature type="domain" description="RING-type" evidence="5">
    <location>
        <begin position="1824"/>
        <end position="1864"/>
    </location>
</feature>
<organism evidence="6 7">
    <name type="scientific">Stylonychia lemnae</name>
    <name type="common">Ciliate</name>
    <dbReference type="NCBI Taxonomy" id="5949"/>
    <lineage>
        <taxon>Eukaryota</taxon>
        <taxon>Sar</taxon>
        <taxon>Alveolata</taxon>
        <taxon>Ciliophora</taxon>
        <taxon>Intramacronucleata</taxon>
        <taxon>Spirotrichea</taxon>
        <taxon>Stichotrichia</taxon>
        <taxon>Sporadotrichida</taxon>
        <taxon>Oxytrichidae</taxon>
        <taxon>Stylonychinae</taxon>
        <taxon>Stylonychia</taxon>
    </lineage>
</organism>
<name>A0A078AVB0_STYLE</name>
<dbReference type="PANTHER" id="PTHR12616">
    <property type="entry name" value="VACUOLAR PROTEIN SORTING VPS41"/>
    <property type="match status" value="1"/>
</dbReference>
<dbReference type="GO" id="GO:0034058">
    <property type="term" value="P:endosomal vesicle fusion"/>
    <property type="evidence" value="ECO:0007669"/>
    <property type="project" value="TreeGrafter"/>
</dbReference>
<feature type="region of interest" description="Disordered" evidence="3">
    <location>
        <begin position="25"/>
        <end position="101"/>
    </location>
</feature>
<dbReference type="InterPro" id="IPR002219">
    <property type="entry name" value="PKC_DAG/PE"/>
</dbReference>
<feature type="region of interest" description="Disordered" evidence="3">
    <location>
        <begin position="1880"/>
        <end position="1917"/>
    </location>
</feature>
<evidence type="ECO:0000313" key="7">
    <source>
        <dbReference type="Proteomes" id="UP000039865"/>
    </source>
</evidence>
<dbReference type="PROSITE" id="PS50081">
    <property type="entry name" value="ZF_DAG_PE_2"/>
    <property type="match status" value="1"/>
</dbReference>
<gene>
    <name evidence="6" type="primary">Contig11603.g12425</name>
    <name evidence="6" type="ORF">STYLEM_15052</name>
</gene>
<comment type="similarity">
    <text evidence="1">Belongs to the VPS8 family.</text>
</comment>
<keyword evidence="2" id="KW-0479">Metal-binding</keyword>
<dbReference type="Pfam" id="PF12816">
    <property type="entry name" value="TPR_Vps8"/>
    <property type="match status" value="1"/>
</dbReference>
<dbReference type="Proteomes" id="UP000039865">
    <property type="component" value="Unassembled WGS sequence"/>
</dbReference>
<evidence type="ECO:0000256" key="2">
    <source>
        <dbReference type="PROSITE-ProRule" id="PRU00175"/>
    </source>
</evidence>
<dbReference type="InParanoid" id="A0A078AVB0"/>
<feature type="domain" description="Phorbol-ester/DAG-type" evidence="4">
    <location>
        <begin position="1798"/>
        <end position="1861"/>
    </location>
</feature>
<proteinExistence type="inferred from homology"/>
<feature type="compositionally biased region" description="Basic and acidic residues" evidence="3">
    <location>
        <begin position="320"/>
        <end position="329"/>
    </location>
</feature>
<keyword evidence="2" id="KW-0863">Zinc-finger</keyword>
<dbReference type="GO" id="GO:0005770">
    <property type="term" value="C:late endosome"/>
    <property type="evidence" value="ECO:0007669"/>
    <property type="project" value="TreeGrafter"/>
</dbReference>
<feature type="compositionally biased region" description="Polar residues" evidence="3">
    <location>
        <begin position="1181"/>
        <end position="1194"/>
    </location>
</feature>
<feature type="region of interest" description="Disordered" evidence="3">
    <location>
        <begin position="212"/>
        <end position="360"/>
    </location>
</feature>
<dbReference type="GO" id="GO:0008270">
    <property type="term" value="F:zinc ion binding"/>
    <property type="evidence" value="ECO:0007669"/>
    <property type="project" value="UniProtKB-KW"/>
</dbReference>
<feature type="compositionally biased region" description="Basic and acidic residues" evidence="3">
    <location>
        <begin position="70"/>
        <end position="83"/>
    </location>
</feature>
<reference evidence="6 7" key="1">
    <citation type="submission" date="2014-06" db="EMBL/GenBank/DDBJ databases">
        <authorList>
            <person name="Swart Estienne"/>
        </authorList>
    </citation>
    <scope>NUCLEOTIDE SEQUENCE [LARGE SCALE GENOMIC DNA]</scope>
    <source>
        <strain evidence="6 7">130c</strain>
    </source>
</reference>
<evidence type="ECO:0000259" key="5">
    <source>
        <dbReference type="PROSITE" id="PS50089"/>
    </source>
</evidence>
<keyword evidence="7" id="KW-1185">Reference proteome</keyword>
<dbReference type="InterPro" id="IPR036322">
    <property type="entry name" value="WD40_repeat_dom_sf"/>
</dbReference>
<dbReference type="PANTHER" id="PTHR12616:SF8">
    <property type="entry name" value="VACUOLAR PROTEIN SORTING-ASSOCIATED PROTEIN 8 HOMOLOG"/>
    <property type="match status" value="1"/>
</dbReference>